<proteinExistence type="predicted"/>
<dbReference type="PANTHER" id="PTHR31084:SF0">
    <property type="entry name" value="ALPHA-L-FUCOSIDASE 2"/>
    <property type="match status" value="1"/>
</dbReference>
<dbReference type="InterPro" id="IPR054363">
    <property type="entry name" value="GH95_cat"/>
</dbReference>
<sequence length="809" mass="91306">MTRPKSNRKNKLILKYPSSVWGARWKEALPSGNGSIGAAVYGGTYEETVMISHEDLWWQTTTPEMPDVSDKLAEVRQLLMADKAVEADQVYTKAFQERGYSPSMGCPLPLGDLKIYMPGKQAFKAYSRSLDMETGEVVVSWKDGETQFERALFVSRKQDIVVCEIRSSGSGTIESLISLDIHDRNDARTADNRVLSPLPQNMEMKVELPFIQYAASNDDGTDFGAVARVIPFNGQALADLDGLRVSNADCVLIIIKPFIKRNRVEAWLELSNELLQMEDNYEQLFIPHAAEHGAIFGAMTFDIEAEDQGSSNEELLLEAYQGEAPAALMEKMWAYGRYLLISSSREGGHPCSLMGLWCGEYSGYWAFNMVNENLQMNYWQALSGNMPELLLAVFDYFDRLIDDFKENARKLFNCRGIYIPAPTAPDSGLLKTLYPHIIYWTGGAGWVAQHYYDYYLHTGDLVFLKQRALPFLRETALFYLDFFTIGADGFFISSPSNSPENTPGNYWKEELKDGEYEGVVMETTINATMDFAIAKEVFTHLIEGSKITGFHLEEITDWEANLKRIPDYQINEDGAVKEWMHPYFTDNYHHRHQSHLYPVFPGTEVTRENNPELYEAFIVALNKRLIIGLKQQSGWSLAHMANIFARMGDGERAIECLDILSRSCLLNNFYTLSNDWRGMGIGMDMGWAPFQIDANMGWSAAIQEMLVFSVPGTISILPAIPKRWRKGSAGPLLARGGIEILLSWDQRAGTIDVELLSKGSDQEIQMVLNEAMLLDQGANSSGLSKSFHLFLVQGIKQTFNFRNSESFKL</sequence>
<dbReference type="GO" id="GO:0004560">
    <property type="term" value="F:alpha-L-fucosidase activity"/>
    <property type="evidence" value="ECO:0007669"/>
    <property type="project" value="InterPro"/>
</dbReference>
<evidence type="ECO:0000259" key="1">
    <source>
        <dbReference type="Pfam" id="PF14498"/>
    </source>
</evidence>
<gene>
    <name evidence="4" type="ORF">EHS13_31985</name>
</gene>
<dbReference type="Pfam" id="PF14498">
    <property type="entry name" value="Glyco_hyd_65N_2"/>
    <property type="match status" value="1"/>
</dbReference>
<dbReference type="PANTHER" id="PTHR31084">
    <property type="entry name" value="ALPHA-L-FUCOSIDASE 2"/>
    <property type="match status" value="1"/>
</dbReference>
<evidence type="ECO:0000313" key="4">
    <source>
        <dbReference type="EMBL" id="QGQ99169.1"/>
    </source>
</evidence>
<dbReference type="OrthoDB" id="9802600at2"/>
<evidence type="ECO:0000259" key="2">
    <source>
        <dbReference type="Pfam" id="PF21307"/>
    </source>
</evidence>
<dbReference type="InterPro" id="IPR027414">
    <property type="entry name" value="GH95_N_dom"/>
</dbReference>
<dbReference type="InterPro" id="IPR012341">
    <property type="entry name" value="6hp_glycosidase-like_sf"/>
</dbReference>
<evidence type="ECO:0000259" key="3">
    <source>
        <dbReference type="Pfam" id="PF22124"/>
    </source>
</evidence>
<dbReference type="RefSeq" id="WP_155704278.1">
    <property type="nucleotide sequence ID" value="NZ_CP034235.1"/>
</dbReference>
<dbReference type="SUPFAM" id="SSF48208">
    <property type="entry name" value="Six-hairpin glycosidases"/>
    <property type="match status" value="1"/>
</dbReference>
<reference evidence="5" key="1">
    <citation type="submission" date="2018-11" db="EMBL/GenBank/DDBJ databases">
        <title>Complete genome sequence of Paenibacillus sp. ML311-T8.</title>
        <authorList>
            <person name="Nam Y.-D."/>
            <person name="Kang J."/>
            <person name="Chung W.-H."/>
            <person name="Park Y.S."/>
        </authorList>
    </citation>
    <scope>NUCLEOTIDE SEQUENCE [LARGE SCALE GENOMIC DNA]</scope>
    <source>
        <strain evidence="5">ML311-T8</strain>
    </source>
</reference>
<evidence type="ECO:0000313" key="5">
    <source>
        <dbReference type="Proteomes" id="UP000426246"/>
    </source>
</evidence>
<feature type="domain" description="Glycosyl hydrolase family 95 N-terminal" evidence="1">
    <location>
        <begin position="23"/>
        <end position="255"/>
    </location>
</feature>
<name>A0A6B8RTC5_9BACL</name>
<dbReference type="AlphaFoldDB" id="A0A6B8RTC5"/>
<dbReference type="InterPro" id="IPR016518">
    <property type="entry name" value="Alpha-L-fucosidase"/>
</dbReference>
<dbReference type="InterPro" id="IPR049053">
    <property type="entry name" value="AFCA-like_C"/>
</dbReference>
<dbReference type="GO" id="GO:0005975">
    <property type="term" value="P:carbohydrate metabolic process"/>
    <property type="evidence" value="ECO:0007669"/>
    <property type="project" value="InterPro"/>
</dbReference>
<dbReference type="PIRSF" id="PIRSF007663">
    <property type="entry name" value="UCP007663"/>
    <property type="match status" value="1"/>
</dbReference>
<dbReference type="Proteomes" id="UP000426246">
    <property type="component" value="Chromosome"/>
</dbReference>
<accession>A0A6B8RTC5</accession>
<feature type="domain" description="Glycosyl hydrolase family 95 catalytic" evidence="3">
    <location>
        <begin position="281"/>
        <end position="706"/>
    </location>
</feature>
<dbReference type="EMBL" id="CP034235">
    <property type="protein sequence ID" value="QGQ99169.1"/>
    <property type="molecule type" value="Genomic_DNA"/>
</dbReference>
<keyword evidence="4" id="KW-0378">Hydrolase</keyword>
<dbReference type="Gene3D" id="1.50.10.10">
    <property type="match status" value="1"/>
</dbReference>
<dbReference type="Pfam" id="PF21307">
    <property type="entry name" value="Glyco_hydro_95_C"/>
    <property type="match status" value="1"/>
</dbReference>
<dbReference type="InterPro" id="IPR008928">
    <property type="entry name" value="6-hairpin_glycosidase_sf"/>
</dbReference>
<organism evidence="4 5">
    <name type="scientific">Paenibacillus psychroresistens</name>
    <dbReference type="NCBI Taxonomy" id="1778678"/>
    <lineage>
        <taxon>Bacteria</taxon>
        <taxon>Bacillati</taxon>
        <taxon>Bacillota</taxon>
        <taxon>Bacilli</taxon>
        <taxon>Bacillales</taxon>
        <taxon>Paenibacillaceae</taxon>
        <taxon>Paenibacillus</taxon>
    </lineage>
</organism>
<keyword evidence="5" id="KW-1185">Reference proteome</keyword>
<feature type="domain" description="Alpha fucosidase A-like C-terminal" evidence="2">
    <location>
        <begin position="711"/>
        <end position="772"/>
    </location>
</feature>
<protein>
    <submittedName>
        <fullName evidence="4">Glycoside hydrolase family 95 protein</fullName>
    </submittedName>
</protein>
<dbReference type="KEGG" id="ppsc:EHS13_31985"/>
<dbReference type="Pfam" id="PF22124">
    <property type="entry name" value="Glyco_hydro_95_cat"/>
    <property type="match status" value="1"/>
</dbReference>